<organism evidence="1 2">
    <name type="scientific">Kingdonia uniflora</name>
    <dbReference type="NCBI Taxonomy" id="39325"/>
    <lineage>
        <taxon>Eukaryota</taxon>
        <taxon>Viridiplantae</taxon>
        <taxon>Streptophyta</taxon>
        <taxon>Embryophyta</taxon>
        <taxon>Tracheophyta</taxon>
        <taxon>Spermatophyta</taxon>
        <taxon>Magnoliopsida</taxon>
        <taxon>Ranunculales</taxon>
        <taxon>Circaeasteraceae</taxon>
        <taxon>Kingdonia</taxon>
    </lineage>
</organism>
<dbReference type="AlphaFoldDB" id="A0A7J7LZM1"/>
<evidence type="ECO:0000313" key="1">
    <source>
        <dbReference type="EMBL" id="KAF6148091.1"/>
    </source>
</evidence>
<reference evidence="1 2" key="1">
    <citation type="journal article" date="2020" name="IScience">
        <title>Genome Sequencing of the Endangered Kingdonia uniflora (Circaeasteraceae, Ranunculales) Reveals Potential Mechanisms of Evolutionary Specialization.</title>
        <authorList>
            <person name="Sun Y."/>
            <person name="Deng T."/>
            <person name="Zhang A."/>
            <person name="Moore M.J."/>
            <person name="Landis J.B."/>
            <person name="Lin N."/>
            <person name="Zhang H."/>
            <person name="Zhang X."/>
            <person name="Huang J."/>
            <person name="Zhang X."/>
            <person name="Sun H."/>
            <person name="Wang H."/>
        </authorList>
    </citation>
    <scope>NUCLEOTIDE SEQUENCE [LARGE SCALE GENOMIC DNA]</scope>
    <source>
        <strain evidence="1">TB1705</strain>
        <tissue evidence="1">Leaf</tissue>
    </source>
</reference>
<comment type="caution">
    <text evidence="1">The sequence shown here is derived from an EMBL/GenBank/DDBJ whole genome shotgun (WGS) entry which is preliminary data.</text>
</comment>
<dbReference type="Proteomes" id="UP000541444">
    <property type="component" value="Unassembled WGS sequence"/>
</dbReference>
<sequence>MRINVTTPRKSSGYQQQLQAVVLGGGYGSNGASSQNFKADVDSNNTIFSFTVMFFRSNTEEALQGLNGTTIRKNTVHRRSPMNKQLKSDNDHQWNGGGTYYRGQTYDGSYGYSAPVSQDPNMYAAAAATAYGAYLIYGNSQQQVN</sequence>
<protein>
    <submittedName>
        <fullName evidence="1">Uncharacterized protein</fullName>
    </submittedName>
</protein>
<proteinExistence type="predicted"/>
<evidence type="ECO:0000313" key="2">
    <source>
        <dbReference type="Proteomes" id="UP000541444"/>
    </source>
</evidence>
<keyword evidence="2" id="KW-1185">Reference proteome</keyword>
<dbReference type="EMBL" id="JACGCM010001859">
    <property type="protein sequence ID" value="KAF6148091.1"/>
    <property type="molecule type" value="Genomic_DNA"/>
</dbReference>
<name>A0A7J7LZM1_9MAGN</name>
<gene>
    <name evidence="1" type="ORF">GIB67_024266</name>
</gene>
<accession>A0A7J7LZM1</accession>